<dbReference type="GO" id="GO:0009897">
    <property type="term" value="C:external side of plasma membrane"/>
    <property type="evidence" value="ECO:0007669"/>
    <property type="project" value="TreeGrafter"/>
</dbReference>
<dbReference type="Pfam" id="PF00129">
    <property type="entry name" value="MHC_I"/>
    <property type="match status" value="1"/>
</dbReference>
<dbReference type="PANTHER" id="PTHR16675:SF237">
    <property type="entry name" value="MHC CLASS I ANTIGEN TRANSCRIPT VARIANT 1-RELATED"/>
    <property type="match status" value="1"/>
</dbReference>
<dbReference type="InterPro" id="IPR001039">
    <property type="entry name" value="MHC_I_a_a1/a2"/>
</dbReference>
<dbReference type="AlphaFoldDB" id="A0AAN8CWC1"/>
<dbReference type="Proteomes" id="UP001331515">
    <property type="component" value="Unassembled WGS sequence"/>
</dbReference>
<dbReference type="GO" id="GO:0006955">
    <property type="term" value="P:immune response"/>
    <property type="evidence" value="ECO:0007669"/>
    <property type="project" value="TreeGrafter"/>
</dbReference>
<dbReference type="InterPro" id="IPR011162">
    <property type="entry name" value="MHC_I/II-like_Ag-recog"/>
</dbReference>
<dbReference type="PRINTS" id="PR01638">
    <property type="entry name" value="MHCCLASSI"/>
</dbReference>
<keyword evidence="1" id="KW-0325">Glycoprotein</keyword>
<dbReference type="GO" id="GO:0005615">
    <property type="term" value="C:extracellular space"/>
    <property type="evidence" value="ECO:0007669"/>
    <property type="project" value="TreeGrafter"/>
</dbReference>
<organism evidence="4 5">
    <name type="scientific">Champsocephalus gunnari</name>
    <name type="common">Mackerel icefish</name>
    <dbReference type="NCBI Taxonomy" id="52237"/>
    <lineage>
        <taxon>Eukaryota</taxon>
        <taxon>Metazoa</taxon>
        <taxon>Chordata</taxon>
        <taxon>Craniata</taxon>
        <taxon>Vertebrata</taxon>
        <taxon>Euteleostomi</taxon>
        <taxon>Actinopterygii</taxon>
        <taxon>Neopterygii</taxon>
        <taxon>Teleostei</taxon>
        <taxon>Neoteleostei</taxon>
        <taxon>Acanthomorphata</taxon>
        <taxon>Eupercaria</taxon>
        <taxon>Perciformes</taxon>
        <taxon>Notothenioidei</taxon>
        <taxon>Channichthyidae</taxon>
        <taxon>Champsocephalus</taxon>
    </lineage>
</organism>
<evidence type="ECO:0000313" key="4">
    <source>
        <dbReference type="EMBL" id="KAK5911675.1"/>
    </source>
</evidence>
<dbReference type="InterPro" id="IPR011161">
    <property type="entry name" value="MHC_I-like_Ag-recog"/>
</dbReference>
<keyword evidence="5" id="KW-1185">Reference proteome</keyword>
<dbReference type="InterPro" id="IPR050208">
    <property type="entry name" value="MHC_class-I_related"/>
</dbReference>
<dbReference type="Gene3D" id="3.30.500.10">
    <property type="entry name" value="MHC class I-like antigen recognition-like"/>
    <property type="match status" value="1"/>
</dbReference>
<dbReference type="EMBL" id="JAURVH010001528">
    <property type="protein sequence ID" value="KAK5911675.1"/>
    <property type="molecule type" value="Genomic_DNA"/>
</dbReference>
<protein>
    <recommendedName>
        <fullName evidence="3">MHC class I-like antigen recognition-like domain-containing protein</fullName>
    </recommendedName>
</protein>
<evidence type="ECO:0000256" key="2">
    <source>
        <dbReference type="RuleBase" id="RU004439"/>
    </source>
</evidence>
<dbReference type="SUPFAM" id="SSF54452">
    <property type="entry name" value="MHC antigen-recognition domain"/>
    <property type="match status" value="1"/>
</dbReference>
<proteinExistence type="inferred from homology"/>
<sequence length="116" mass="13591">MKSITDEDPQYWERNTQNALGAQQVNKVNIEVVKQRLNQTGGVHIFQRMYGCEWDDETGEVKGYEHYGFDGEDFIVLDLETETWIAPRREAVLTKLRWEKDKAFMAQRRTTHPAVS</sequence>
<accession>A0AAN8CWC1</accession>
<dbReference type="PANTHER" id="PTHR16675">
    <property type="entry name" value="MHC CLASS I-RELATED"/>
    <property type="match status" value="1"/>
</dbReference>
<evidence type="ECO:0000256" key="1">
    <source>
        <dbReference type="ARBA" id="ARBA00023180"/>
    </source>
</evidence>
<evidence type="ECO:0000313" key="5">
    <source>
        <dbReference type="Proteomes" id="UP001331515"/>
    </source>
</evidence>
<comment type="caution">
    <text evidence="4">The sequence shown here is derived from an EMBL/GenBank/DDBJ whole genome shotgun (WGS) entry which is preliminary data.</text>
</comment>
<comment type="similarity">
    <text evidence="2">Belongs to the MHC class I family.</text>
</comment>
<evidence type="ECO:0000259" key="3">
    <source>
        <dbReference type="Pfam" id="PF00129"/>
    </source>
</evidence>
<gene>
    <name evidence="4" type="ORF">CgunFtcFv8_005828</name>
</gene>
<reference evidence="4 5" key="1">
    <citation type="journal article" date="2023" name="Mol. Biol. Evol.">
        <title>Genomics of Secondarily Temperate Adaptation in the Only Non-Antarctic Icefish.</title>
        <authorList>
            <person name="Rivera-Colon A.G."/>
            <person name="Rayamajhi N."/>
            <person name="Minhas B.F."/>
            <person name="Madrigal G."/>
            <person name="Bilyk K.T."/>
            <person name="Yoon V."/>
            <person name="Hune M."/>
            <person name="Gregory S."/>
            <person name="Cheng C.H.C."/>
            <person name="Catchen J.M."/>
        </authorList>
    </citation>
    <scope>NUCLEOTIDE SEQUENCE [LARGE SCALE GENOMIC DNA]</scope>
    <source>
        <tissue evidence="4">White muscle</tissue>
    </source>
</reference>
<name>A0AAN8CWC1_CHAGU</name>
<feature type="domain" description="MHC class I-like antigen recognition-like" evidence="3">
    <location>
        <begin position="4"/>
        <end position="108"/>
    </location>
</feature>
<dbReference type="InterPro" id="IPR037055">
    <property type="entry name" value="MHC_I-like_Ag-recog_sf"/>
</dbReference>